<sequence length="404" mass="47521">MIFPDGSHGSANANHFKYSNRGTPTSPIKFDSPQKTTNDNDLVIFQPDCSTSFDKEPQNSEEVPTPSLKENYSRYQQFVALRKPPPIQFSKFLGYLHFQKPIPESLTISKITTINFLHSFKELKEYINKEIHLMQDEISHLESDFEKKPPNILESFDELSEYERRDLIHYFQLYTDKFRSSSTLWINNQILNLEKSYSRTNYKMDTQKLRETRQSAFSTKDYRLDKYSKYIQLQEKLQNSKISQNQFNLRNKYLSLKSSLSFTVTQIKKGKGTIKLADYLINEPPFTPENRYEGHCIIASSYRAKEFQYEVNEIGKLFPFVRMIDKVNLYVTVARNCNPELRFDVIFPIQHTYPWYVINAKVKVLIGNSNEIESKINEICSNVSFVRRPILEICKKIEQNYLNS</sequence>
<reference evidence="2 3" key="1">
    <citation type="submission" date="2024-04" db="EMBL/GenBank/DDBJ databases">
        <title>Tritrichomonas musculus Genome.</title>
        <authorList>
            <person name="Alves-Ferreira E."/>
            <person name="Grigg M."/>
            <person name="Lorenzi H."/>
            <person name="Galac M."/>
        </authorList>
    </citation>
    <scope>NUCLEOTIDE SEQUENCE [LARGE SCALE GENOMIC DNA]</scope>
    <source>
        <strain evidence="2 3">EAF2021</strain>
    </source>
</reference>
<proteinExistence type="predicted"/>
<name>A0ABR2JSE8_9EUKA</name>
<feature type="region of interest" description="Disordered" evidence="1">
    <location>
        <begin position="1"/>
        <end position="37"/>
    </location>
</feature>
<dbReference type="EMBL" id="JAPFFF010000009">
    <property type="protein sequence ID" value="KAK8881816.1"/>
    <property type="molecule type" value="Genomic_DNA"/>
</dbReference>
<evidence type="ECO:0000256" key="1">
    <source>
        <dbReference type="SAM" id="MobiDB-lite"/>
    </source>
</evidence>
<protein>
    <submittedName>
        <fullName evidence="2">Uncharacterized protein</fullName>
    </submittedName>
</protein>
<accession>A0ABR2JSE8</accession>
<evidence type="ECO:0000313" key="2">
    <source>
        <dbReference type="EMBL" id="KAK8881816.1"/>
    </source>
</evidence>
<dbReference type="Proteomes" id="UP001470230">
    <property type="component" value="Unassembled WGS sequence"/>
</dbReference>
<gene>
    <name evidence="2" type="ORF">M9Y10_044452</name>
</gene>
<organism evidence="2 3">
    <name type="scientific">Tritrichomonas musculus</name>
    <dbReference type="NCBI Taxonomy" id="1915356"/>
    <lineage>
        <taxon>Eukaryota</taxon>
        <taxon>Metamonada</taxon>
        <taxon>Parabasalia</taxon>
        <taxon>Tritrichomonadida</taxon>
        <taxon>Tritrichomonadidae</taxon>
        <taxon>Tritrichomonas</taxon>
    </lineage>
</organism>
<keyword evidence="3" id="KW-1185">Reference proteome</keyword>
<comment type="caution">
    <text evidence="2">The sequence shown here is derived from an EMBL/GenBank/DDBJ whole genome shotgun (WGS) entry which is preliminary data.</text>
</comment>
<evidence type="ECO:0000313" key="3">
    <source>
        <dbReference type="Proteomes" id="UP001470230"/>
    </source>
</evidence>